<dbReference type="AlphaFoldDB" id="A0A0A9CM96"/>
<protein>
    <submittedName>
        <fullName evidence="1">Uncharacterized protein</fullName>
    </submittedName>
</protein>
<reference evidence="1" key="1">
    <citation type="submission" date="2014-09" db="EMBL/GenBank/DDBJ databases">
        <authorList>
            <person name="Magalhaes I.L.F."/>
            <person name="Oliveira U."/>
            <person name="Santos F.R."/>
            <person name="Vidigal T.H.D.A."/>
            <person name="Brescovit A.D."/>
            <person name="Santos A.J."/>
        </authorList>
    </citation>
    <scope>NUCLEOTIDE SEQUENCE</scope>
    <source>
        <tissue evidence="1">Shoot tissue taken approximately 20 cm above the soil surface</tissue>
    </source>
</reference>
<name>A0A0A9CM96_ARUDO</name>
<proteinExistence type="predicted"/>
<sequence length="70" mass="7874">MRSTMLKAITIFFSVSKYSSSRDFCGLVFSETSSSLCSIDSSLEFKTAKLSTYVWIRSTDGLRTSLNVER</sequence>
<dbReference type="EMBL" id="GBRH01221189">
    <property type="protein sequence ID" value="JAD76706.1"/>
    <property type="molecule type" value="Transcribed_RNA"/>
</dbReference>
<evidence type="ECO:0000313" key="1">
    <source>
        <dbReference type="EMBL" id="JAD76706.1"/>
    </source>
</evidence>
<reference evidence="1" key="2">
    <citation type="journal article" date="2015" name="Data Brief">
        <title>Shoot transcriptome of the giant reed, Arundo donax.</title>
        <authorList>
            <person name="Barrero R.A."/>
            <person name="Guerrero F.D."/>
            <person name="Moolhuijzen P."/>
            <person name="Goolsby J.A."/>
            <person name="Tidwell J."/>
            <person name="Bellgard S.E."/>
            <person name="Bellgard M.I."/>
        </authorList>
    </citation>
    <scope>NUCLEOTIDE SEQUENCE</scope>
    <source>
        <tissue evidence="1">Shoot tissue taken approximately 20 cm above the soil surface</tissue>
    </source>
</reference>
<accession>A0A0A9CM96</accession>
<organism evidence="1">
    <name type="scientific">Arundo donax</name>
    <name type="common">Giant reed</name>
    <name type="synonym">Donax arundinaceus</name>
    <dbReference type="NCBI Taxonomy" id="35708"/>
    <lineage>
        <taxon>Eukaryota</taxon>
        <taxon>Viridiplantae</taxon>
        <taxon>Streptophyta</taxon>
        <taxon>Embryophyta</taxon>
        <taxon>Tracheophyta</taxon>
        <taxon>Spermatophyta</taxon>
        <taxon>Magnoliopsida</taxon>
        <taxon>Liliopsida</taxon>
        <taxon>Poales</taxon>
        <taxon>Poaceae</taxon>
        <taxon>PACMAD clade</taxon>
        <taxon>Arundinoideae</taxon>
        <taxon>Arundineae</taxon>
        <taxon>Arundo</taxon>
    </lineage>
</organism>